<dbReference type="EC" id="1.11.1.5" evidence="9"/>
<dbReference type="SUPFAM" id="SSF46626">
    <property type="entry name" value="Cytochrome c"/>
    <property type="match status" value="2"/>
</dbReference>
<dbReference type="EMBL" id="MLJW01000233">
    <property type="protein sequence ID" value="OIQ92368.1"/>
    <property type="molecule type" value="Genomic_DNA"/>
</dbReference>
<dbReference type="GO" id="GO:0009055">
    <property type="term" value="F:electron transfer activity"/>
    <property type="evidence" value="ECO:0007669"/>
    <property type="project" value="InterPro"/>
</dbReference>
<evidence type="ECO:0000259" key="8">
    <source>
        <dbReference type="PROSITE" id="PS51007"/>
    </source>
</evidence>
<evidence type="ECO:0000256" key="4">
    <source>
        <dbReference type="ARBA" id="ARBA00022729"/>
    </source>
</evidence>
<keyword evidence="3" id="KW-0479">Metal-binding</keyword>
<name>A0A1J5R8M5_9ZZZZ</name>
<dbReference type="InterPro" id="IPR009056">
    <property type="entry name" value="Cyt_c-like_dom"/>
</dbReference>
<evidence type="ECO:0000313" key="9">
    <source>
        <dbReference type="EMBL" id="OIQ92368.1"/>
    </source>
</evidence>
<comment type="subcellular location">
    <subcellularLocation>
        <location evidence="1">Periplasm</location>
    </subcellularLocation>
</comment>
<keyword evidence="2" id="KW-0349">Heme</keyword>
<evidence type="ECO:0000256" key="3">
    <source>
        <dbReference type="ARBA" id="ARBA00022723"/>
    </source>
</evidence>
<dbReference type="PANTHER" id="PTHR30600:SF7">
    <property type="entry name" value="CYTOCHROME C PEROXIDASE-RELATED"/>
    <property type="match status" value="1"/>
</dbReference>
<comment type="caution">
    <text evidence="9">The sequence shown here is derived from an EMBL/GenBank/DDBJ whole genome shotgun (WGS) entry which is preliminary data.</text>
</comment>
<dbReference type="PIRSF" id="PIRSF000294">
    <property type="entry name" value="Cytochrome-c_peroxidase"/>
    <property type="match status" value="1"/>
</dbReference>
<keyword evidence="4" id="KW-0732">Signal</keyword>
<feature type="domain" description="Cytochrome c" evidence="8">
    <location>
        <begin position="44"/>
        <end position="175"/>
    </location>
</feature>
<keyword evidence="7" id="KW-0408">Iron</keyword>
<keyword evidence="9" id="KW-0575">Peroxidase</keyword>
<reference evidence="9" key="1">
    <citation type="submission" date="2016-10" db="EMBL/GenBank/DDBJ databases">
        <title>Sequence of Gallionella enrichment culture.</title>
        <authorList>
            <person name="Poehlein A."/>
            <person name="Muehling M."/>
            <person name="Daniel R."/>
        </authorList>
    </citation>
    <scope>NUCLEOTIDE SEQUENCE</scope>
</reference>
<dbReference type="InterPro" id="IPR036909">
    <property type="entry name" value="Cyt_c-like_dom_sf"/>
</dbReference>
<feature type="domain" description="Cytochrome c" evidence="8">
    <location>
        <begin position="195"/>
        <end position="314"/>
    </location>
</feature>
<protein>
    <submittedName>
        <fullName evidence="9">Cytochrome c551 peroxidase</fullName>
        <ecNumber evidence="9">1.11.1.5</ecNumber>
    </submittedName>
</protein>
<proteinExistence type="predicted"/>
<dbReference type="GO" id="GO:0020037">
    <property type="term" value="F:heme binding"/>
    <property type="evidence" value="ECO:0007669"/>
    <property type="project" value="InterPro"/>
</dbReference>
<dbReference type="AlphaFoldDB" id="A0A1J5R8M5"/>
<dbReference type="GO" id="GO:0004130">
    <property type="term" value="F:cytochrome-c peroxidase activity"/>
    <property type="evidence" value="ECO:0007669"/>
    <property type="project" value="UniProtKB-EC"/>
</dbReference>
<sequence>MIRGYFIYALLCGLALLPAAGPARAASSGEPLRPLVAIAGLDPGKVALGRRLFSDPILSADGTIACLSCHDLSNGGSDHRPHSIGIHGRQGALRAPTVFNAALNVAQFWDGRAATLEDQVAGPVTNPVEMGAQWPGLLRRLGRDPVYDAAFRRLYGHGPDQAAVADAIASFERSLITVGSRFDAYLGGDGNALSADERKGYALFKSYGCASCHQGANVGGNMYQKFGILGDYWQHRTRIGKADLGRYTVTGLERDRYVFKVPSLRLAVVNGPYFHDGSVASLEEAIRLMGRYQLGQTIPDGDIHLIVDFLGSLVGDMSAAEGK</sequence>
<evidence type="ECO:0000256" key="6">
    <source>
        <dbReference type="ARBA" id="ARBA00023002"/>
    </source>
</evidence>
<dbReference type="GO" id="GO:0046872">
    <property type="term" value="F:metal ion binding"/>
    <property type="evidence" value="ECO:0007669"/>
    <property type="project" value="UniProtKB-KW"/>
</dbReference>
<dbReference type="InterPro" id="IPR004852">
    <property type="entry name" value="Di-haem_cyt_c_peroxidsae"/>
</dbReference>
<accession>A0A1J5R8M5</accession>
<evidence type="ECO:0000256" key="5">
    <source>
        <dbReference type="ARBA" id="ARBA00022764"/>
    </source>
</evidence>
<gene>
    <name evidence="9" type="primary">ccp_3</name>
    <name evidence="9" type="ORF">GALL_256670</name>
</gene>
<dbReference type="GO" id="GO:0042597">
    <property type="term" value="C:periplasmic space"/>
    <property type="evidence" value="ECO:0007669"/>
    <property type="project" value="UniProtKB-SubCell"/>
</dbReference>
<organism evidence="9">
    <name type="scientific">mine drainage metagenome</name>
    <dbReference type="NCBI Taxonomy" id="410659"/>
    <lineage>
        <taxon>unclassified sequences</taxon>
        <taxon>metagenomes</taxon>
        <taxon>ecological metagenomes</taxon>
    </lineage>
</organism>
<dbReference type="Gene3D" id="1.10.760.10">
    <property type="entry name" value="Cytochrome c-like domain"/>
    <property type="match status" value="2"/>
</dbReference>
<evidence type="ECO:0000256" key="2">
    <source>
        <dbReference type="ARBA" id="ARBA00022617"/>
    </source>
</evidence>
<evidence type="ECO:0000256" key="7">
    <source>
        <dbReference type="ARBA" id="ARBA00023004"/>
    </source>
</evidence>
<dbReference type="PANTHER" id="PTHR30600">
    <property type="entry name" value="CYTOCHROME C PEROXIDASE-RELATED"/>
    <property type="match status" value="1"/>
</dbReference>
<evidence type="ECO:0000256" key="1">
    <source>
        <dbReference type="ARBA" id="ARBA00004418"/>
    </source>
</evidence>
<dbReference type="InterPro" id="IPR026259">
    <property type="entry name" value="MauG/Cytc_peroxidase"/>
</dbReference>
<dbReference type="PROSITE" id="PS51007">
    <property type="entry name" value="CYTC"/>
    <property type="match status" value="2"/>
</dbReference>
<dbReference type="Pfam" id="PF03150">
    <property type="entry name" value="CCP_MauG"/>
    <property type="match status" value="1"/>
</dbReference>
<keyword evidence="5" id="KW-0574">Periplasm</keyword>
<keyword evidence="6 9" id="KW-0560">Oxidoreductase</keyword>
<dbReference type="InterPro" id="IPR051395">
    <property type="entry name" value="Cytochrome_c_Peroxidase/MauG"/>
</dbReference>